<proteinExistence type="predicted"/>
<accession>A0A1J5RWB2</accession>
<organism evidence="1">
    <name type="scientific">mine drainage metagenome</name>
    <dbReference type="NCBI Taxonomy" id="410659"/>
    <lineage>
        <taxon>unclassified sequences</taxon>
        <taxon>metagenomes</taxon>
        <taxon>ecological metagenomes</taxon>
    </lineage>
</organism>
<sequence length="103" mass="11345">MSVLRIIGFVAVFALGGCADTFGPISSKIRPLDDGTFEFMAPSVADQDRDQGMEAKRLAWLDTKMKANGFCPSGYEITRRQAVIQVKAPAGDADEIFYRVRCH</sequence>
<name>A0A1J5RWB2_9ZZZZ</name>
<reference evidence="1" key="1">
    <citation type="submission" date="2016-10" db="EMBL/GenBank/DDBJ databases">
        <title>Sequence of Gallionella enrichment culture.</title>
        <authorList>
            <person name="Poehlein A."/>
            <person name="Muehling M."/>
            <person name="Daniel R."/>
        </authorList>
    </citation>
    <scope>NUCLEOTIDE SEQUENCE</scope>
</reference>
<dbReference type="EMBL" id="MLJW01000201">
    <property type="protein sequence ID" value="OIQ93747.1"/>
    <property type="molecule type" value="Genomic_DNA"/>
</dbReference>
<protein>
    <recommendedName>
        <fullName evidence="2">Lipoprotein</fullName>
    </recommendedName>
</protein>
<comment type="caution">
    <text evidence="1">The sequence shown here is derived from an EMBL/GenBank/DDBJ whole genome shotgun (WGS) entry which is preliminary data.</text>
</comment>
<gene>
    <name evidence="1" type="ORF">GALL_243390</name>
</gene>
<dbReference type="PROSITE" id="PS51257">
    <property type="entry name" value="PROKAR_LIPOPROTEIN"/>
    <property type="match status" value="1"/>
</dbReference>
<dbReference type="AlphaFoldDB" id="A0A1J5RWB2"/>
<evidence type="ECO:0000313" key="1">
    <source>
        <dbReference type="EMBL" id="OIQ93747.1"/>
    </source>
</evidence>
<evidence type="ECO:0008006" key="2">
    <source>
        <dbReference type="Google" id="ProtNLM"/>
    </source>
</evidence>